<evidence type="ECO:0000313" key="1">
    <source>
        <dbReference type="EMBL" id="MBK5073231.1"/>
    </source>
</evidence>
<evidence type="ECO:0000313" key="3">
    <source>
        <dbReference type="Proteomes" id="UP000807542"/>
    </source>
</evidence>
<reference evidence="2 4" key="1">
    <citation type="submission" date="2020-11" db="EMBL/GenBank/DDBJ databases">
        <title>Insectihabitans protaetiae gen. nov. sp. nov. and Insectihabitans allomyrinae sp. nov., isolated from larvae of Protaetia brevitarsis seulensis and Allomyrina dichotoma, respectively.</title>
        <authorList>
            <person name="Lee S.D."/>
            <person name="Byeon Y.-S."/>
            <person name="Kim S.-M."/>
            <person name="Yang H.L."/>
            <person name="Kim I.S."/>
        </authorList>
    </citation>
    <scope>NUCLEOTIDE SEQUENCE</scope>
    <source>
        <strain evidence="2">CWB-B4</strain>
        <strain evidence="1 4">CWB-B43</strain>
    </source>
</reference>
<name>A0A9D7FXQ5_9GAMM</name>
<protein>
    <submittedName>
        <fullName evidence="2">Uncharacterized protein</fullName>
    </submittedName>
</protein>
<organism evidence="2 3">
    <name type="scientific">Limnobaculum xujianqingii</name>
    <dbReference type="NCBI Taxonomy" id="2738837"/>
    <lineage>
        <taxon>Bacteria</taxon>
        <taxon>Pseudomonadati</taxon>
        <taxon>Pseudomonadota</taxon>
        <taxon>Gammaproteobacteria</taxon>
        <taxon>Enterobacterales</taxon>
        <taxon>Budviciaceae</taxon>
        <taxon>Limnobaculum</taxon>
    </lineage>
</organism>
<gene>
    <name evidence="2" type="ORF">I2492_09405</name>
    <name evidence="1" type="ORF">I2493_09405</name>
</gene>
<comment type="caution">
    <text evidence="2">The sequence shown here is derived from an EMBL/GenBank/DDBJ whole genome shotgun (WGS) entry which is preliminary data.</text>
</comment>
<dbReference type="Proteomes" id="UP000807542">
    <property type="component" value="Unassembled WGS sequence"/>
</dbReference>
<evidence type="ECO:0000313" key="2">
    <source>
        <dbReference type="EMBL" id="MBK5176540.1"/>
    </source>
</evidence>
<proteinExistence type="predicted"/>
<dbReference type="Proteomes" id="UP001296969">
    <property type="component" value="Unassembled WGS sequence"/>
</dbReference>
<evidence type="ECO:0000313" key="4">
    <source>
        <dbReference type="Proteomes" id="UP001296969"/>
    </source>
</evidence>
<dbReference type="EMBL" id="JADRCP010000001">
    <property type="protein sequence ID" value="MBK5176540.1"/>
    <property type="molecule type" value="Genomic_DNA"/>
</dbReference>
<sequence length="102" mass="11641">MSKFRAQLSRDQSTFYNKAEFARTIKWNGYDLVVQDETPPDLIQFGHGTNAEYIVFRCPASAFSSGLPVNDEVVVIDGSHWTVREIQKPHDDLIIKLDRLVS</sequence>
<dbReference type="AlphaFoldDB" id="A0A9D7FXQ5"/>
<accession>A0A9D7FXQ5</accession>
<dbReference type="EMBL" id="JADRCQ010000001">
    <property type="protein sequence ID" value="MBK5073231.1"/>
    <property type="molecule type" value="Genomic_DNA"/>
</dbReference>
<keyword evidence="4" id="KW-1185">Reference proteome</keyword>
<dbReference type="RefSeq" id="WP_228398089.1">
    <property type="nucleotide sequence ID" value="NZ_JADRCP010000001.1"/>
</dbReference>